<feature type="transmembrane region" description="Helical" evidence="9">
    <location>
        <begin position="262"/>
        <end position="282"/>
    </location>
</feature>
<evidence type="ECO:0000256" key="7">
    <source>
        <dbReference type="PIRNR" id="PIRNR002744"/>
    </source>
</evidence>
<dbReference type="AlphaFoldDB" id="A0A917AZU3"/>
<feature type="transmembrane region" description="Helical" evidence="9">
    <location>
        <begin position="411"/>
        <end position="435"/>
    </location>
</feature>
<keyword evidence="5 9" id="KW-1133">Transmembrane helix</keyword>
<feature type="transmembrane region" description="Helical" evidence="9">
    <location>
        <begin position="157"/>
        <end position="176"/>
    </location>
</feature>
<proteinExistence type="inferred from homology"/>
<gene>
    <name evidence="10" type="ORF">GCM10011399_00290</name>
</gene>
<dbReference type="GO" id="GO:0005886">
    <property type="term" value="C:plasma membrane"/>
    <property type="evidence" value="ECO:0007669"/>
    <property type="project" value="TreeGrafter"/>
</dbReference>
<feature type="transmembrane region" description="Helical" evidence="9">
    <location>
        <begin position="47"/>
        <end position="69"/>
    </location>
</feature>
<dbReference type="PANTHER" id="PTHR31806:SF1">
    <property type="entry name" value="PURINE-CYTOSINE PERMEASE FCY2-RELATED"/>
    <property type="match status" value="1"/>
</dbReference>
<evidence type="ECO:0000256" key="9">
    <source>
        <dbReference type="SAM" id="Phobius"/>
    </source>
</evidence>
<keyword evidence="6 7" id="KW-0472">Membrane</keyword>
<evidence type="ECO:0000256" key="5">
    <source>
        <dbReference type="ARBA" id="ARBA00022989"/>
    </source>
</evidence>
<evidence type="ECO:0000256" key="2">
    <source>
        <dbReference type="ARBA" id="ARBA00008974"/>
    </source>
</evidence>
<dbReference type="EMBL" id="BMGP01000001">
    <property type="protein sequence ID" value="GGF10389.1"/>
    <property type="molecule type" value="Genomic_DNA"/>
</dbReference>
<comment type="similarity">
    <text evidence="2 7">Belongs to the purine-cytosine permease (2.A.39) family.</text>
</comment>
<keyword evidence="3 7" id="KW-0813">Transport</keyword>
<dbReference type="Pfam" id="PF02133">
    <property type="entry name" value="Transp_cyt_pur"/>
    <property type="match status" value="1"/>
</dbReference>
<protein>
    <submittedName>
        <fullName evidence="10">Allantoin permease</fullName>
    </submittedName>
</protein>
<evidence type="ECO:0000256" key="4">
    <source>
        <dbReference type="ARBA" id="ARBA00022692"/>
    </source>
</evidence>
<dbReference type="PIRSF" id="PIRSF002744">
    <property type="entry name" value="Pur-cyt_permease"/>
    <property type="match status" value="1"/>
</dbReference>
<evidence type="ECO:0000256" key="1">
    <source>
        <dbReference type="ARBA" id="ARBA00004141"/>
    </source>
</evidence>
<feature type="region of interest" description="Disordered" evidence="8">
    <location>
        <begin position="1"/>
        <end position="25"/>
    </location>
</feature>
<feature type="transmembrane region" description="Helical" evidence="9">
    <location>
        <begin position="222"/>
        <end position="241"/>
    </location>
</feature>
<evidence type="ECO:0000256" key="6">
    <source>
        <dbReference type="ARBA" id="ARBA00023136"/>
    </source>
</evidence>
<evidence type="ECO:0000256" key="8">
    <source>
        <dbReference type="SAM" id="MobiDB-lite"/>
    </source>
</evidence>
<feature type="transmembrane region" description="Helical" evidence="9">
    <location>
        <begin position="455"/>
        <end position="472"/>
    </location>
</feature>
<evidence type="ECO:0000256" key="3">
    <source>
        <dbReference type="ARBA" id="ARBA00022448"/>
    </source>
</evidence>
<feature type="transmembrane region" description="Helical" evidence="9">
    <location>
        <begin position="302"/>
        <end position="331"/>
    </location>
</feature>
<evidence type="ECO:0000313" key="11">
    <source>
        <dbReference type="Proteomes" id="UP000598775"/>
    </source>
</evidence>
<name>A0A917AZU3_9MICO</name>
<dbReference type="PANTHER" id="PTHR31806">
    <property type="entry name" value="PURINE-CYTOSINE PERMEASE FCY2-RELATED"/>
    <property type="match status" value="1"/>
</dbReference>
<keyword evidence="11" id="KW-1185">Reference proteome</keyword>
<dbReference type="GO" id="GO:0022857">
    <property type="term" value="F:transmembrane transporter activity"/>
    <property type="evidence" value="ECO:0007669"/>
    <property type="project" value="InterPro"/>
</dbReference>
<dbReference type="InterPro" id="IPR001248">
    <property type="entry name" value="Pur-cyt_permease"/>
</dbReference>
<feature type="transmembrane region" description="Helical" evidence="9">
    <location>
        <begin position="183"/>
        <end position="202"/>
    </location>
</feature>
<organism evidence="10 11">
    <name type="scientific">Subtercola lobariae</name>
    <dbReference type="NCBI Taxonomy" id="1588641"/>
    <lineage>
        <taxon>Bacteria</taxon>
        <taxon>Bacillati</taxon>
        <taxon>Actinomycetota</taxon>
        <taxon>Actinomycetes</taxon>
        <taxon>Micrococcales</taxon>
        <taxon>Microbacteriaceae</taxon>
        <taxon>Subtercola</taxon>
    </lineage>
</organism>
<feature type="compositionally biased region" description="Basic and acidic residues" evidence="8">
    <location>
        <begin position="9"/>
        <end position="25"/>
    </location>
</feature>
<feature type="transmembrane region" description="Helical" evidence="9">
    <location>
        <begin position="117"/>
        <end position="145"/>
    </location>
</feature>
<feature type="transmembrane region" description="Helical" evidence="9">
    <location>
        <begin position="343"/>
        <end position="364"/>
    </location>
</feature>
<dbReference type="InterPro" id="IPR026030">
    <property type="entry name" value="Pur-cyt_permease_Fcy2/21/22"/>
</dbReference>
<comment type="caution">
    <text evidence="10">The sequence shown here is derived from an EMBL/GenBank/DDBJ whole genome shotgun (WGS) entry which is preliminary data.</text>
</comment>
<dbReference type="RefSeq" id="WP_203585970.1">
    <property type="nucleotide sequence ID" value="NZ_JACDTW010000002.1"/>
</dbReference>
<sequence length="494" mass="52503">MTNAIAPQHAERPPEPASDRAGKIETHGTDYIPDAERHGRARSLFSVWAASNVTYLYLVLGGTLILLGLNLFEALAVVVAGNVFWLLVGFLSITGPVSGSPSEVVTRTMYGIRGNRIFNLVLGWVIGVAYEAINLSIGALAGFALVELFFGDASFPIQVLIVLVTALITFTISVFGHATIVKLSGWFTWVLLACLAVLAFFVVQHANFSYQLPPDQQLHGGALWAVAAIGFTIIASSPLSWGTGADYSRYLPANISRKAVMGWTALGGFIPAVVLGTLGVLAGTVVDMTDPQSSLSTLLPAWFYPVFLLVIVVGSITNNVLTAYSTGLALLAAGIPWKRSVTVIFDAVIAVAITSYALFISNFFDTLNSILELTVALLGPALAIYAADIVLRRNSYDGHQLHDERPNSPFWYFHGVNLPGVTALVVGTGVAVLFADTTLFIGPISQALGGADLSAIVGPLLAAVIYVVMTILQRRATRPASADRTEPVMEGAAR</sequence>
<keyword evidence="4 9" id="KW-0812">Transmembrane</keyword>
<feature type="transmembrane region" description="Helical" evidence="9">
    <location>
        <begin position="370"/>
        <end position="391"/>
    </location>
</feature>
<reference evidence="10 11" key="1">
    <citation type="journal article" date="2014" name="Int. J. Syst. Evol. Microbiol.">
        <title>Complete genome sequence of Corynebacterium casei LMG S-19264T (=DSM 44701T), isolated from a smear-ripened cheese.</title>
        <authorList>
            <consortium name="US DOE Joint Genome Institute (JGI-PGF)"/>
            <person name="Walter F."/>
            <person name="Albersmeier A."/>
            <person name="Kalinowski J."/>
            <person name="Ruckert C."/>
        </authorList>
    </citation>
    <scope>NUCLEOTIDE SEQUENCE [LARGE SCALE GENOMIC DNA]</scope>
    <source>
        <strain evidence="10 11">CGMCC 1.12976</strain>
    </source>
</reference>
<dbReference type="Gene3D" id="1.10.4160.10">
    <property type="entry name" value="Hydantoin permease"/>
    <property type="match status" value="1"/>
</dbReference>
<dbReference type="Proteomes" id="UP000598775">
    <property type="component" value="Unassembled WGS sequence"/>
</dbReference>
<comment type="subcellular location">
    <subcellularLocation>
        <location evidence="1">Membrane</location>
        <topology evidence="1">Multi-pass membrane protein</topology>
    </subcellularLocation>
</comment>
<accession>A0A917AZU3</accession>
<feature type="transmembrane region" description="Helical" evidence="9">
    <location>
        <begin position="75"/>
        <end position="97"/>
    </location>
</feature>
<evidence type="ECO:0000313" key="10">
    <source>
        <dbReference type="EMBL" id="GGF10389.1"/>
    </source>
</evidence>